<evidence type="ECO:0000313" key="10">
    <source>
        <dbReference type="Proteomes" id="UP000217343"/>
    </source>
</evidence>
<dbReference type="AlphaFoldDB" id="A0A250JXF1"/>
<dbReference type="Pfam" id="PF04055">
    <property type="entry name" value="Radical_SAM"/>
    <property type="match status" value="1"/>
</dbReference>
<dbReference type="InterPro" id="IPR058240">
    <property type="entry name" value="rSAM_sf"/>
</dbReference>
<evidence type="ECO:0000259" key="8">
    <source>
        <dbReference type="PROSITE" id="PS51918"/>
    </source>
</evidence>
<dbReference type="InterPro" id="IPR013785">
    <property type="entry name" value="Aldolase_TIM"/>
</dbReference>
<dbReference type="SFLD" id="SFLDG01067">
    <property type="entry name" value="SPASM/twitch_domain_containing"/>
    <property type="match status" value="1"/>
</dbReference>
<gene>
    <name evidence="9" type="ORF">MYMAC_003974</name>
</gene>
<keyword evidence="3" id="KW-0949">S-adenosyl-L-methionine</keyword>
<feature type="region of interest" description="Disordered" evidence="7">
    <location>
        <begin position="479"/>
        <end position="511"/>
    </location>
</feature>
<evidence type="ECO:0000256" key="4">
    <source>
        <dbReference type="ARBA" id="ARBA00022723"/>
    </source>
</evidence>
<comment type="cofactor">
    <cofactor evidence="1">
        <name>[4Fe-4S] cluster</name>
        <dbReference type="ChEBI" id="CHEBI:49883"/>
    </cofactor>
</comment>
<dbReference type="Gene3D" id="3.20.20.70">
    <property type="entry name" value="Aldolase class I"/>
    <property type="match status" value="1"/>
</dbReference>
<dbReference type="CDD" id="cd01335">
    <property type="entry name" value="Radical_SAM"/>
    <property type="match status" value="1"/>
</dbReference>
<keyword evidence="2" id="KW-0004">4Fe-4S</keyword>
<evidence type="ECO:0000256" key="5">
    <source>
        <dbReference type="ARBA" id="ARBA00023004"/>
    </source>
</evidence>
<sequence>MATGKDILFKSPLDRMPSASVGETPASTPLKPVALKRQWKPSRFNVHALTDDGWLLLWNTYSGSLNAFRPAQRESVLKLLSQQGITASDDGITGYLSKRGFLIEKEADELRRVQYAFGQANHRSDILELILLASEDCNFRCTYCYEDFKRGTMRPEVRASIKKLVESRVRSLREFNVSWFGGEPLYGMEAIEDLAPFFAETAKREGLRFSSHMTTNGYLLTDDVAGRLLSWGITDFQITLDGLPEHHNQHRPARDGGGTYQTIYDNLVKLSEREDDFSVVIRVNFAKTNVEGLETFLKSLQERFSGDDRFTVSFHAVGRWGGSNDANLDVCGKDESHSAHMRLKAAARTLGLRVTSGWRPGARVGTDVCYAVRPYNFIVGAHGDLMKCTIDLNKKDRNIVGKILPDGTLDLNTDKMALWTEPAFERDTGCQSCHNLPACQGVHCPQIRMDYNQRPCPTIRFTAKREMVDYFKATQDGAKRAAADAAALPEADSGGEERESQTPPDAKQSAP</sequence>
<feature type="domain" description="Radical SAM core" evidence="8">
    <location>
        <begin position="122"/>
        <end position="353"/>
    </location>
</feature>
<evidence type="ECO:0000256" key="6">
    <source>
        <dbReference type="ARBA" id="ARBA00023014"/>
    </source>
</evidence>
<protein>
    <submittedName>
        <fullName evidence="9">Radical SAM/SPASM domain-containing protein</fullName>
    </submittedName>
</protein>
<evidence type="ECO:0000256" key="3">
    <source>
        <dbReference type="ARBA" id="ARBA00022691"/>
    </source>
</evidence>
<dbReference type="Proteomes" id="UP000217343">
    <property type="component" value="Chromosome"/>
</dbReference>
<evidence type="ECO:0000256" key="7">
    <source>
        <dbReference type="SAM" id="MobiDB-lite"/>
    </source>
</evidence>
<dbReference type="PANTHER" id="PTHR43787">
    <property type="entry name" value="FEMO COFACTOR BIOSYNTHESIS PROTEIN NIFB-RELATED"/>
    <property type="match status" value="1"/>
</dbReference>
<proteinExistence type="predicted"/>
<dbReference type="UniPathway" id="UPA00782"/>
<accession>A0A250JXF1</accession>
<dbReference type="EMBL" id="CP022203">
    <property type="protein sequence ID" value="ATB48348.1"/>
    <property type="molecule type" value="Genomic_DNA"/>
</dbReference>
<dbReference type="PROSITE" id="PS51918">
    <property type="entry name" value="RADICAL_SAM"/>
    <property type="match status" value="1"/>
</dbReference>
<feature type="compositionally biased region" description="Low complexity" evidence="7">
    <location>
        <begin position="483"/>
        <end position="492"/>
    </location>
</feature>
<keyword evidence="5" id="KW-0408">Iron</keyword>
<dbReference type="GO" id="GO:0003824">
    <property type="term" value="F:catalytic activity"/>
    <property type="evidence" value="ECO:0007669"/>
    <property type="project" value="InterPro"/>
</dbReference>
<name>A0A250JXF1_9BACT</name>
<dbReference type="GO" id="GO:0046872">
    <property type="term" value="F:metal ion binding"/>
    <property type="evidence" value="ECO:0007669"/>
    <property type="project" value="UniProtKB-KW"/>
</dbReference>
<organism evidence="9 10">
    <name type="scientific">Corallococcus macrosporus DSM 14697</name>
    <dbReference type="NCBI Taxonomy" id="1189310"/>
    <lineage>
        <taxon>Bacteria</taxon>
        <taxon>Pseudomonadati</taxon>
        <taxon>Myxococcota</taxon>
        <taxon>Myxococcia</taxon>
        <taxon>Myxococcales</taxon>
        <taxon>Cystobacterineae</taxon>
        <taxon>Myxococcaceae</taxon>
        <taxon>Corallococcus</taxon>
    </lineage>
</organism>
<dbReference type="SFLD" id="SFLDS00029">
    <property type="entry name" value="Radical_SAM"/>
    <property type="match status" value="1"/>
</dbReference>
<dbReference type="InterPro" id="IPR023885">
    <property type="entry name" value="4Fe4S-binding_SPASM_dom"/>
</dbReference>
<evidence type="ECO:0000313" key="9">
    <source>
        <dbReference type="EMBL" id="ATB48348.1"/>
    </source>
</evidence>
<keyword evidence="4" id="KW-0479">Metal-binding</keyword>
<dbReference type="GO" id="GO:0051539">
    <property type="term" value="F:4 iron, 4 sulfur cluster binding"/>
    <property type="evidence" value="ECO:0007669"/>
    <property type="project" value="UniProtKB-KW"/>
</dbReference>
<keyword evidence="10" id="KW-1185">Reference proteome</keyword>
<keyword evidence="6" id="KW-0411">Iron-sulfur</keyword>
<dbReference type="InterPro" id="IPR007197">
    <property type="entry name" value="rSAM"/>
</dbReference>
<dbReference type="RefSeq" id="WP_239988905.1">
    <property type="nucleotide sequence ID" value="NZ_CP022203.1"/>
</dbReference>
<reference evidence="9 10" key="1">
    <citation type="submission" date="2017-06" db="EMBL/GenBank/DDBJ databases">
        <title>Sequencing and comparative analysis of myxobacterial genomes.</title>
        <authorList>
            <person name="Rupp O."/>
            <person name="Goesmann A."/>
            <person name="Sogaard-Andersen L."/>
        </authorList>
    </citation>
    <scope>NUCLEOTIDE SEQUENCE [LARGE SCALE GENOMIC DNA]</scope>
    <source>
        <strain evidence="9 10">DSM 14697</strain>
    </source>
</reference>
<dbReference type="SUPFAM" id="SSF102114">
    <property type="entry name" value="Radical SAM enzymes"/>
    <property type="match status" value="1"/>
</dbReference>
<dbReference type="KEGG" id="mmas:MYMAC_003974"/>
<dbReference type="PANTHER" id="PTHR43787:SF3">
    <property type="entry name" value="ARYLSULFATASE REGULATORY PROTEIN"/>
    <property type="match status" value="1"/>
</dbReference>
<evidence type="ECO:0000256" key="2">
    <source>
        <dbReference type="ARBA" id="ARBA00022485"/>
    </source>
</evidence>
<evidence type="ECO:0000256" key="1">
    <source>
        <dbReference type="ARBA" id="ARBA00001966"/>
    </source>
</evidence>
<dbReference type="NCBIfam" id="TIGR04085">
    <property type="entry name" value="rSAM_more_4Fe4S"/>
    <property type="match status" value="1"/>
</dbReference>